<proteinExistence type="inferred from homology"/>
<dbReference type="InterPro" id="IPR036551">
    <property type="entry name" value="Flavin_trans-like"/>
</dbReference>
<keyword evidence="5" id="KW-1185">Reference proteome</keyword>
<reference evidence="4 5" key="1">
    <citation type="journal article" date="2022" name="Front. Cell. Infect. Microbiol.">
        <title>The Genomes of Two Strains of Taenia crassiceps the Animal Model for the Study of Human Cysticercosis.</title>
        <authorList>
            <person name="Bobes R.J."/>
            <person name="Estrada K."/>
            <person name="Rios-Valencia D.G."/>
            <person name="Calderon-Gallegos A."/>
            <person name="de la Torre P."/>
            <person name="Carrero J.C."/>
            <person name="Sanchez-Flores A."/>
            <person name="Laclette J.P."/>
        </authorList>
    </citation>
    <scope>NUCLEOTIDE SEQUENCE [LARGE SCALE GENOMIC DNA]</scope>
    <source>
        <strain evidence="4">WFUcys</strain>
    </source>
</reference>
<evidence type="ECO:0000256" key="1">
    <source>
        <dbReference type="ARBA" id="ARBA00022993"/>
    </source>
</evidence>
<feature type="domain" description="Flavoprotein" evidence="3">
    <location>
        <begin position="23"/>
        <end position="145"/>
    </location>
</feature>
<sequence length="149" mass="16984">MNAFLDKDEYACWKKRGDPVLHIQVSDDHDLRNQLRDWADIFLIAPLSANTLAKIAAGLCDNLLTCIARAWYFAETTPNHPRKIGVFAPAMNTSMWENPLTSNQVNILCNTLNWTMIDPIHKTLMCGDFGRGAMEEPHRIVEFIQNLKL</sequence>
<organism evidence="4 5">
    <name type="scientific">Taenia crassiceps</name>
    <dbReference type="NCBI Taxonomy" id="6207"/>
    <lineage>
        <taxon>Eukaryota</taxon>
        <taxon>Metazoa</taxon>
        <taxon>Spiralia</taxon>
        <taxon>Lophotrochozoa</taxon>
        <taxon>Platyhelminthes</taxon>
        <taxon>Cestoda</taxon>
        <taxon>Eucestoda</taxon>
        <taxon>Cyclophyllidea</taxon>
        <taxon>Taeniidae</taxon>
        <taxon>Taenia</taxon>
    </lineage>
</organism>
<keyword evidence="1" id="KW-0173">Coenzyme A biosynthesis</keyword>
<dbReference type="SUPFAM" id="SSF52507">
    <property type="entry name" value="Homo-oligomeric flavin-containing Cys decarboxylases, HFCD"/>
    <property type="match status" value="1"/>
</dbReference>
<dbReference type="PANTHER" id="PTHR14359">
    <property type="entry name" value="HOMO-OLIGOMERIC FLAVIN CONTAINING CYS DECARBOXYLASE FAMILY"/>
    <property type="match status" value="1"/>
</dbReference>
<evidence type="ECO:0000313" key="5">
    <source>
        <dbReference type="Proteomes" id="UP001651158"/>
    </source>
</evidence>
<dbReference type="InterPro" id="IPR003382">
    <property type="entry name" value="Flavoprotein"/>
</dbReference>
<gene>
    <name evidence="4" type="ORF">TcWFU_005617</name>
</gene>
<comment type="similarity">
    <text evidence="2">Belongs to the HFCD (homooligomeric flavin containing Cys decarboxylase) superfamily.</text>
</comment>
<protein>
    <submittedName>
        <fullName evidence="4">Phosphopantothenoylcysteine decarboxylase</fullName>
    </submittedName>
</protein>
<comment type="caution">
    <text evidence="4">The sequence shown here is derived from an EMBL/GenBank/DDBJ whole genome shotgun (WGS) entry which is preliminary data.</text>
</comment>
<dbReference type="Gene3D" id="3.40.50.1950">
    <property type="entry name" value="Flavin prenyltransferase-like"/>
    <property type="match status" value="1"/>
</dbReference>
<evidence type="ECO:0000313" key="4">
    <source>
        <dbReference type="EMBL" id="KAL5112184.1"/>
    </source>
</evidence>
<dbReference type="Proteomes" id="UP001651158">
    <property type="component" value="Unassembled WGS sequence"/>
</dbReference>
<dbReference type="PANTHER" id="PTHR14359:SF6">
    <property type="entry name" value="PHOSPHOPANTOTHENOYLCYSTEINE DECARBOXYLASE"/>
    <property type="match status" value="1"/>
</dbReference>
<evidence type="ECO:0000259" key="3">
    <source>
        <dbReference type="Pfam" id="PF02441"/>
    </source>
</evidence>
<dbReference type="EMBL" id="JAKROA010000001">
    <property type="protein sequence ID" value="KAL5112184.1"/>
    <property type="molecule type" value="Genomic_DNA"/>
</dbReference>
<accession>A0ABR4QRA4</accession>
<name>A0ABR4QRA4_9CEST</name>
<dbReference type="Pfam" id="PF02441">
    <property type="entry name" value="Flavoprotein"/>
    <property type="match status" value="1"/>
</dbReference>
<evidence type="ECO:0000256" key="2">
    <source>
        <dbReference type="ARBA" id="ARBA00038350"/>
    </source>
</evidence>